<dbReference type="InterPro" id="IPR005158">
    <property type="entry name" value="BTAD"/>
</dbReference>
<dbReference type="Pfam" id="PF03704">
    <property type="entry name" value="BTAD"/>
    <property type="match status" value="1"/>
</dbReference>
<dbReference type="PANTHER" id="PTHR35807:SF1">
    <property type="entry name" value="TRANSCRIPTIONAL REGULATOR REDD"/>
    <property type="match status" value="1"/>
</dbReference>
<keyword evidence="8" id="KW-1185">Reference proteome</keyword>
<dbReference type="InterPro" id="IPR051677">
    <property type="entry name" value="AfsR-DnrI-RedD_regulator"/>
</dbReference>
<dbReference type="InterPro" id="IPR016032">
    <property type="entry name" value="Sig_transdc_resp-reg_C-effctor"/>
</dbReference>
<dbReference type="SUPFAM" id="SSF46894">
    <property type="entry name" value="C-terminal effector domain of the bipartite response regulators"/>
    <property type="match status" value="1"/>
</dbReference>
<comment type="caution">
    <text evidence="7">The sequence shown here is derived from an EMBL/GenBank/DDBJ whole genome shotgun (WGS) entry which is preliminary data.</text>
</comment>
<name>A0ABW5FZU9_9PSEU</name>
<evidence type="ECO:0000256" key="4">
    <source>
        <dbReference type="ARBA" id="ARBA00023163"/>
    </source>
</evidence>
<dbReference type="SMART" id="SM01043">
    <property type="entry name" value="BTAD"/>
    <property type="match status" value="1"/>
</dbReference>
<comment type="similarity">
    <text evidence="1">Belongs to the AfsR/DnrI/RedD regulatory family.</text>
</comment>
<feature type="domain" description="OmpR/PhoB-type" evidence="6">
    <location>
        <begin position="1"/>
        <end position="94"/>
    </location>
</feature>
<dbReference type="PANTHER" id="PTHR35807">
    <property type="entry name" value="TRANSCRIPTIONAL REGULATOR REDD-RELATED"/>
    <property type="match status" value="1"/>
</dbReference>
<dbReference type="SMART" id="SM00862">
    <property type="entry name" value="Trans_reg_C"/>
    <property type="match status" value="1"/>
</dbReference>
<dbReference type="SUPFAM" id="SSF48452">
    <property type="entry name" value="TPR-like"/>
    <property type="match status" value="2"/>
</dbReference>
<evidence type="ECO:0000256" key="2">
    <source>
        <dbReference type="ARBA" id="ARBA00023015"/>
    </source>
</evidence>
<accession>A0ABW5FZU9</accession>
<organism evidence="7 8">
    <name type="scientific">Amycolatopsis pigmentata</name>
    <dbReference type="NCBI Taxonomy" id="450801"/>
    <lineage>
        <taxon>Bacteria</taxon>
        <taxon>Bacillati</taxon>
        <taxon>Actinomycetota</taxon>
        <taxon>Actinomycetes</taxon>
        <taxon>Pseudonocardiales</taxon>
        <taxon>Pseudonocardiaceae</taxon>
        <taxon>Amycolatopsis</taxon>
    </lineage>
</organism>
<dbReference type="Gene3D" id="1.10.10.10">
    <property type="entry name" value="Winged helix-like DNA-binding domain superfamily/Winged helix DNA-binding domain"/>
    <property type="match status" value="1"/>
</dbReference>
<dbReference type="SMART" id="SM00382">
    <property type="entry name" value="AAA"/>
    <property type="match status" value="1"/>
</dbReference>
<dbReference type="EMBL" id="JBHUKR010000020">
    <property type="protein sequence ID" value="MFD2420593.1"/>
    <property type="molecule type" value="Genomic_DNA"/>
</dbReference>
<protein>
    <submittedName>
        <fullName evidence="7">BTAD domain-containing putative transcriptional regulator</fullName>
    </submittedName>
</protein>
<dbReference type="InterPro" id="IPR003593">
    <property type="entry name" value="AAA+_ATPase"/>
</dbReference>
<dbReference type="InterPro" id="IPR011990">
    <property type="entry name" value="TPR-like_helical_dom_sf"/>
</dbReference>
<dbReference type="Gene3D" id="1.25.40.10">
    <property type="entry name" value="Tetratricopeptide repeat domain"/>
    <property type="match status" value="2"/>
</dbReference>
<dbReference type="CDD" id="cd15831">
    <property type="entry name" value="BTAD"/>
    <property type="match status" value="1"/>
</dbReference>
<dbReference type="PRINTS" id="PR00364">
    <property type="entry name" value="DISEASERSIST"/>
</dbReference>
<keyword evidence="3 5" id="KW-0238">DNA-binding</keyword>
<evidence type="ECO:0000259" key="6">
    <source>
        <dbReference type="PROSITE" id="PS51755"/>
    </source>
</evidence>
<dbReference type="Pfam" id="PF00486">
    <property type="entry name" value="Trans_reg_C"/>
    <property type="match status" value="1"/>
</dbReference>
<proteinExistence type="inferred from homology"/>
<dbReference type="InterPro" id="IPR027417">
    <property type="entry name" value="P-loop_NTPase"/>
</dbReference>
<dbReference type="InterPro" id="IPR019734">
    <property type="entry name" value="TPR_rpt"/>
</dbReference>
<reference evidence="8" key="1">
    <citation type="journal article" date="2019" name="Int. J. Syst. Evol. Microbiol.">
        <title>The Global Catalogue of Microorganisms (GCM) 10K type strain sequencing project: providing services to taxonomists for standard genome sequencing and annotation.</title>
        <authorList>
            <consortium name="The Broad Institute Genomics Platform"/>
            <consortium name="The Broad Institute Genome Sequencing Center for Infectious Disease"/>
            <person name="Wu L."/>
            <person name="Ma J."/>
        </authorList>
    </citation>
    <scope>NUCLEOTIDE SEQUENCE [LARGE SCALE GENOMIC DNA]</scope>
    <source>
        <strain evidence="8">CGMCC 4.7645</strain>
    </source>
</reference>
<dbReference type="PROSITE" id="PS51755">
    <property type="entry name" value="OMPR_PHOB"/>
    <property type="match status" value="1"/>
</dbReference>
<evidence type="ECO:0000313" key="8">
    <source>
        <dbReference type="Proteomes" id="UP001597417"/>
    </source>
</evidence>
<dbReference type="Gene3D" id="3.40.50.300">
    <property type="entry name" value="P-loop containing nucleotide triphosphate hydrolases"/>
    <property type="match status" value="1"/>
</dbReference>
<dbReference type="Proteomes" id="UP001597417">
    <property type="component" value="Unassembled WGS sequence"/>
</dbReference>
<dbReference type="SUPFAM" id="SSF52540">
    <property type="entry name" value="P-loop containing nucleoside triphosphate hydrolases"/>
    <property type="match status" value="1"/>
</dbReference>
<dbReference type="Pfam" id="PF13424">
    <property type="entry name" value="TPR_12"/>
    <property type="match status" value="2"/>
</dbReference>
<sequence length="923" mass="99814">MVEFRILGPLEVVSAEGRVELGGPKPRVALALLLAHAGTVVPAERLIAAMWPDRAPSSAAKNLQTYIWSLRRAFAQADDDPRIVARSGGYVITPGPGELDLTVFATLAGEGRRLLATDPAQASAKLRAALALWRGPALMDFHVPELEIEASRLAEQHRTVLEARFEADLALGRHAELVPELAASVAEHPARERLRRLLMLALYRCGRQADALATFAEARRYLVGELGVEPGRELRELHQRILAADNGLDLRGEIPRAVVPAELPHTITGFAGREAELERLEEITRKATVVVIEGVGGVGKTALAVRFAHRIAGGFADGQLAVNLRGFDPGQPPVEPEEALRSLLRGLGADPRSLPSEAADLARLFRSRCAGRKLLILLDNAASAEQVRPLLPGEPHCRVVVTSRHRLGGLVTREGAARLTLDVLGETEATEVLAHVVGAERVRAEPVAAAEIARLCDGLPLALRIAADRAGMVPGAPLTSLAARLAAERERLDLLAVPGDDTTAVRSAFSLSYRALDDEAARLFRLLSLHPGEGIGEGAAAALGGMPVARVRRLLDVLAGAHLLEYAALDRVRFHDLIRLHAAELSASTDSEAERAAARQRVAEWYLHTVDNAGRLLIPARVRPELTVPEGCEPLTPRTHREALSWFDAEEANLAALIRETVRALPSVAWKVPLAAWDFYYLRRPWAPDLPELHRLGLDAAREIGDTHAQAWVLTSLGYLPWALRHPDEAIPFLLEARELWEAGGPSRGQGAAFIALGICYRAQGRFGEANACCERAVEIFHALGDRHGEGFALTGVGAGFLGDKRYDEAVVHLERAVKMFEHDSDVWGQAVALTDAGNAYRNLGRTTEALDCLGRALDMHRAIGDRKREAVVLRLLGETRVAAGEPGPARGLFEQALQIYEDISDPHAHAVAALLAALPRTS</sequence>
<evidence type="ECO:0000256" key="1">
    <source>
        <dbReference type="ARBA" id="ARBA00005820"/>
    </source>
</evidence>
<evidence type="ECO:0000313" key="7">
    <source>
        <dbReference type="EMBL" id="MFD2420593.1"/>
    </source>
</evidence>
<dbReference type="InterPro" id="IPR036388">
    <property type="entry name" value="WH-like_DNA-bd_sf"/>
</dbReference>
<gene>
    <name evidence="7" type="ORF">ACFSXZ_30125</name>
</gene>
<feature type="DNA-binding region" description="OmpR/PhoB-type" evidence="5">
    <location>
        <begin position="1"/>
        <end position="94"/>
    </location>
</feature>
<dbReference type="InterPro" id="IPR001867">
    <property type="entry name" value="OmpR/PhoB-type_DNA-bd"/>
</dbReference>
<keyword evidence="4" id="KW-0804">Transcription</keyword>
<dbReference type="SMART" id="SM00028">
    <property type="entry name" value="TPR"/>
    <property type="match status" value="5"/>
</dbReference>
<evidence type="ECO:0000256" key="3">
    <source>
        <dbReference type="ARBA" id="ARBA00023125"/>
    </source>
</evidence>
<dbReference type="RefSeq" id="WP_378268734.1">
    <property type="nucleotide sequence ID" value="NZ_JBHUKR010000020.1"/>
</dbReference>
<keyword evidence="2" id="KW-0805">Transcription regulation</keyword>
<evidence type="ECO:0000256" key="5">
    <source>
        <dbReference type="PROSITE-ProRule" id="PRU01091"/>
    </source>
</evidence>